<accession>A0A486XNS1</accession>
<organism evidence="13">
    <name type="scientific">Rheinheimera sp. BAL341</name>
    <dbReference type="NCBI Taxonomy" id="1708203"/>
    <lineage>
        <taxon>Bacteria</taxon>
        <taxon>Pseudomonadati</taxon>
        <taxon>Pseudomonadota</taxon>
        <taxon>Gammaproteobacteria</taxon>
        <taxon>Chromatiales</taxon>
        <taxon>Chromatiaceae</taxon>
        <taxon>Rheinheimera</taxon>
    </lineage>
</organism>
<comment type="subunit">
    <text evidence="4">The complex is composed of two ATP-binding proteins (MlaF), two transmembrane proteins (MlaE), two cytoplasmic solute-binding proteins (MlaB) and six periplasmic solute-binding proteins (MlaD).</text>
</comment>
<reference evidence="13" key="1">
    <citation type="submission" date="2019-04" db="EMBL/GenBank/DDBJ databases">
        <authorList>
            <person name="Brambilla D."/>
        </authorList>
    </citation>
    <scope>NUCLEOTIDE SEQUENCE</scope>
    <source>
        <strain evidence="13">BAL1</strain>
    </source>
</reference>
<gene>
    <name evidence="13" type="ORF">BAL341_1767</name>
</gene>
<protein>
    <recommendedName>
        <fullName evidence="5">Intermembrane phospholipid transport system permease protein MlaE</fullName>
    </recommendedName>
</protein>
<evidence type="ECO:0000256" key="3">
    <source>
        <dbReference type="ARBA" id="ARBA00007556"/>
    </source>
</evidence>
<comment type="function">
    <text evidence="1">Part of the ABC transporter complex MlaFEDB, which is involved in a phospholipid transport pathway that maintains lipid asymmetry in the outer membrane by retrograde trafficking of phospholipids from the outer membrane to the inner membrane. Probably responsible for the translocation of the substrate across the membrane.</text>
</comment>
<dbReference type="NCBIfam" id="TIGR00056">
    <property type="entry name" value="MlaE family lipid ABC transporter permease subunit"/>
    <property type="match status" value="1"/>
</dbReference>
<evidence type="ECO:0000256" key="4">
    <source>
        <dbReference type="ARBA" id="ARBA00011380"/>
    </source>
</evidence>
<sequence length="260" mass="27319">MIADKLQQLGAATIANVSGFGRAGIMLFRAIVGIPNVRKGLPLLIKQLYVIGVLSLLIILVSGLFIGMVLALQGYTVLVKFGAEQMLGPLVALSLLRELGPVVAALLFAGRAGSALTAEIGLMKATEQLSSMEMMAVDPLRRIIAPRFWAGVISLPLLAVIFTAVGILGGHLVGVDWLGVDGGGYWSAMQANVDLYEDVINGVIKSVVFALIVIWIALHKGYDAVPTSEGISRATTQTVVTASLAVLGFDFILTALMFGG</sequence>
<evidence type="ECO:0000256" key="10">
    <source>
        <dbReference type="ARBA" id="ARBA00022989"/>
    </source>
</evidence>
<keyword evidence="6" id="KW-0813">Transport</keyword>
<evidence type="ECO:0000256" key="2">
    <source>
        <dbReference type="ARBA" id="ARBA00004429"/>
    </source>
</evidence>
<feature type="transmembrane region" description="Helical" evidence="12">
    <location>
        <begin position="144"/>
        <end position="168"/>
    </location>
</feature>
<dbReference type="GO" id="GO:0043190">
    <property type="term" value="C:ATP-binding cassette (ABC) transporter complex"/>
    <property type="evidence" value="ECO:0007669"/>
    <property type="project" value="InterPro"/>
</dbReference>
<evidence type="ECO:0000256" key="1">
    <source>
        <dbReference type="ARBA" id="ARBA00002460"/>
    </source>
</evidence>
<evidence type="ECO:0000256" key="9">
    <source>
        <dbReference type="ARBA" id="ARBA00022692"/>
    </source>
</evidence>
<keyword evidence="10 12" id="KW-1133">Transmembrane helix</keyword>
<evidence type="ECO:0000313" key="13">
    <source>
        <dbReference type="EMBL" id="VHO04154.1"/>
    </source>
</evidence>
<dbReference type="EMBL" id="CAAJGR010000094">
    <property type="protein sequence ID" value="VHO04154.1"/>
    <property type="molecule type" value="Genomic_DNA"/>
</dbReference>
<evidence type="ECO:0000256" key="12">
    <source>
        <dbReference type="RuleBase" id="RU362044"/>
    </source>
</evidence>
<comment type="caution">
    <text evidence="12">Lacks conserved residue(s) required for the propagation of feature annotation.</text>
</comment>
<keyword evidence="9 12" id="KW-0812">Transmembrane</keyword>
<keyword evidence="11 12" id="KW-0472">Membrane</keyword>
<evidence type="ECO:0000256" key="5">
    <source>
        <dbReference type="ARBA" id="ARBA00020857"/>
    </source>
</evidence>
<feature type="transmembrane region" description="Helical" evidence="12">
    <location>
        <begin position="239"/>
        <end position="258"/>
    </location>
</feature>
<dbReference type="AlphaFoldDB" id="A0A486XNS1"/>
<comment type="similarity">
    <text evidence="3 12">Belongs to the MlaE permease family.</text>
</comment>
<dbReference type="GO" id="GO:0005548">
    <property type="term" value="F:phospholipid transporter activity"/>
    <property type="evidence" value="ECO:0007669"/>
    <property type="project" value="TreeGrafter"/>
</dbReference>
<evidence type="ECO:0000256" key="11">
    <source>
        <dbReference type="ARBA" id="ARBA00023136"/>
    </source>
</evidence>
<evidence type="ECO:0000256" key="8">
    <source>
        <dbReference type="ARBA" id="ARBA00022519"/>
    </source>
</evidence>
<dbReference type="InterPro" id="IPR053408">
    <property type="entry name" value="MlaE_Permease"/>
</dbReference>
<dbReference type="NCBIfam" id="NF033619">
    <property type="entry name" value="perm_MlaE_1"/>
    <property type="match status" value="1"/>
</dbReference>
<dbReference type="PANTHER" id="PTHR30188">
    <property type="entry name" value="ABC TRANSPORTER PERMEASE PROTEIN-RELATED"/>
    <property type="match status" value="1"/>
</dbReference>
<comment type="subcellular location">
    <subcellularLocation>
        <location evidence="2 12">Cell inner membrane</location>
        <topology evidence="2 12">Multi-pass membrane protein</topology>
    </subcellularLocation>
</comment>
<dbReference type="InterPro" id="IPR003453">
    <property type="entry name" value="ABC_MlaE_roteobac"/>
</dbReference>
<dbReference type="InterPro" id="IPR030802">
    <property type="entry name" value="Permease_MalE"/>
</dbReference>
<keyword evidence="8 12" id="KW-0997">Cell inner membrane</keyword>
<name>A0A486XNS1_9GAMM</name>
<feature type="transmembrane region" description="Helical" evidence="12">
    <location>
        <begin position="199"/>
        <end position="218"/>
    </location>
</feature>
<evidence type="ECO:0000256" key="7">
    <source>
        <dbReference type="ARBA" id="ARBA00022475"/>
    </source>
</evidence>
<proteinExistence type="inferred from homology"/>
<dbReference type="Pfam" id="PF02405">
    <property type="entry name" value="MlaE"/>
    <property type="match status" value="1"/>
</dbReference>
<evidence type="ECO:0000256" key="6">
    <source>
        <dbReference type="ARBA" id="ARBA00022448"/>
    </source>
</evidence>
<keyword evidence="7" id="KW-1003">Cell membrane</keyword>
<feature type="transmembrane region" description="Helical" evidence="12">
    <location>
        <begin position="48"/>
        <end position="72"/>
    </location>
</feature>
<dbReference type="PANTHER" id="PTHR30188:SF4">
    <property type="entry name" value="PROTEIN TRIGALACTOSYLDIACYLGLYCEROL 1, CHLOROPLASTIC"/>
    <property type="match status" value="1"/>
</dbReference>